<dbReference type="InterPro" id="IPR011004">
    <property type="entry name" value="Trimer_LpxA-like_sf"/>
</dbReference>
<name>A0A0F7WTG0_CHLPN</name>
<dbReference type="SUPFAM" id="SSF51161">
    <property type="entry name" value="Trimeric LpxA-like enzymes"/>
    <property type="match status" value="1"/>
</dbReference>
<feature type="domain" description="Mannose-1-phosphate guanyltransferase C-terminal" evidence="3">
    <location>
        <begin position="75"/>
        <end position="203"/>
    </location>
</feature>
<dbReference type="PANTHER" id="PTHR43584:SF8">
    <property type="entry name" value="N-ACETYLMURAMATE ALPHA-1-PHOSPHATE URIDYLYLTRANSFERASE"/>
    <property type="match status" value="1"/>
</dbReference>
<proteinExistence type="predicted"/>
<dbReference type="InterPro" id="IPR050065">
    <property type="entry name" value="GlmU-like"/>
</dbReference>
<dbReference type="Gene3D" id="2.160.10.10">
    <property type="entry name" value="Hexapeptide repeat proteins"/>
    <property type="match status" value="1"/>
</dbReference>
<dbReference type="Pfam" id="PF25087">
    <property type="entry name" value="GMPPB_C"/>
    <property type="match status" value="1"/>
</dbReference>
<dbReference type="AlphaFoldDB" id="A0A0F7WTG0"/>
<dbReference type="InterPro" id="IPR056729">
    <property type="entry name" value="GMPPB_C"/>
</dbReference>
<reference evidence="4" key="1">
    <citation type="submission" date="2015-05" db="EMBL/GenBank/DDBJ databases">
        <authorList>
            <person name="Rattei Thomas"/>
        </authorList>
    </citation>
    <scope>NUCLEOTIDE SEQUENCE</scope>
    <source>
        <strain evidence="4">DC9</strain>
    </source>
</reference>
<dbReference type="GO" id="GO:0016746">
    <property type="term" value="F:acyltransferase activity"/>
    <property type="evidence" value="ECO:0007669"/>
    <property type="project" value="UniProtKB-KW"/>
</dbReference>
<protein>
    <submittedName>
        <fullName evidence="4">Bacterial transferase hexapeptide repeat protein</fullName>
    </submittedName>
</protein>
<accession>A0A0F7WTG0</accession>
<dbReference type="EMBL" id="LN847055">
    <property type="protein sequence ID" value="CRI42871.1"/>
    <property type="molecule type" value="Genomic_DNA"/>
</dbReference>
<gene>
    <name evidence="4" type="ORF">BN1224_DC9_BY_00130</name>
</gene>
<keyword evidence="1 4" id="KW-0808">Transferase</keyword>
<dbReference type="GO" id="GO:0016779">
    <property type="term" value="F:nucleotidyltransferase activity"/>
    <property type="evidence" value="ECO:0007669"/>
    <property type="project" value="UniProtKB-ARBA"/>
</dbReference>
<dbReference type="PANTHER" id="PTHR43584">
    <property type="entry name" value="NUCLEOTIDYL TRANSFERASE"/>
    <property type="match status" value="1"/>
</dbReference>
<evidence type="ECO:0000259" key="3">
    <source>
        <dbReference type="Pfam" id="PF25087"/>
    </source>
</evidence>
<evidence type="ECO:0000256" key="2">
    <source>
        <dbReference type="ARBA" id="ARBA00023315"/>
    </source>
</evidence>
<sequence length="208" mass="22687">MTYLASSIFSPEDFLYPEIISKAHYTWDILDLMDQMLENHVFSGIHGTVESGVTLKNIEKIEIAEGAYVESGAYIVGPCILGSQTEVRHGAYLRGNVITGSRCVVGHCTEIKNSYLGHHTKAAHFAYLGDSVLSSEVNLGAGVRCANFRLDGRNIYVRSTSDKSKKIDTGRRKLGAFLGKGVAIGCNVVINPGQHILPHTRIRPGQVI</sequence>
<organism evidence="4">
    <name type="scientific">Chlamydia pneumoniae</name>
    <name type="common">Chlamydophila pneumoniae</name>
    <dbReference type="NCBI Taxonomy" id="83558"/>
    <lineage>
        <taxon>Bacteria</taxon>
        <taxon>Pseudomonadati</taxon>
        <taxon>Chlamydiota</taxon>
        <taxon>Chlamydiia</taxon>
        <taxon>Chlamydiales</taxon>
        <taxon>Chlamydiaceae</taxon>
        <taxon>Chlamydia/Chlamydophila group</taxon>
        <taxon>Chlamydia</taxon>
    </lineage>
</organism>
<evidence type="ECO:0000313" key="4">
    <source>
        <dbReference type="EMBL" id="CRI42871.1"/>
    </source>
</evidence>
<evidence type="ECO:0000256" key="1">
    <source>
        <dbReference type="ARBA" id="ARBA00022679"/>
    </source>
</evidence>
<keyword evidence="2" id="KW-0012">Acyltransferase</keyword>